<dbReference type="EMBL" id="FNQN01000007">
    <property type="protein sequence ID" value="SEA53906.1"/>
    <property type="molecule type" value="Genomic_DNA"/>
</dbReference>
<organism evidence="1 2">
    <name type="scientific">Desulfuromusa kysingii</name>
    <dbReference type="NCBI Taxonomy" id="37625"/>
    <lineage>
        <taxon>Bacteria</taxon>
        <taxon>Pseudomonadati</taxon>
        <taxon>Thermodesulfobacteriota</taxon>
        <taxon>Desulfuromonadia</taxon>
        <taxon>Desulfuromonadales</taxon>
        <taxon>Geopsychrobacteraceae</taxon>
        <taxon>Desulfuromusa</taxon>
    </lineage>
</organism>
<proteinExistence type="predicted"/>
<protein>
    <recommendedName>
        <fullName evidence="3">DUF4388 domain-containing protein</fullName>
    </recommendedName>
</protein>
<reference evidence="1 2" key="1">
    <citation type="submission" date="2016-10" db="EMBL/GenBank/DDBJ databases">
        <authorList>
            <person name="de Groot N.N."/>
        </authorList>
    </citation>
    <scope>NUCLEOTIDE SEQUENCE [LARGE SCALE GENOMIC DNA]</scope>
    <source>
        <strain evidence="1 2">DSM 7343</strain>
    </source>
</reference>
<keyword evidence="2" id="KW-1185">Reference proteome</keyword>
<dbReference type="AlphaFoldDB" id="A0A1H4C0K4"/>
<dbReference type="STRING" id="37625.SAMN05660420_02371"/>
<dbReference type="OrthoDB" id="5392475at2"/>
<name>A0A1H4C0K4_9BACT</name>
<gene>
    <name evidence="1" type="ORF">SAMN05660420_02371</name>
</gene>
<evidence type="ECO:0000313" key="2">
    <source>
        <dbReference type="Proteomes" id="UP000199409"/>
    </source>
</evidence>
<dbReference type="Proteomes" id="UP000199409">
    <property type="component" value="Unassembled WGS sequence"/>
</dbReference>
<dbReference type="RefSeq" id="WP_092348699.1">
    <property type="nucleotide sequence ID" value="NZ_FNQN01000007.1"/>
</dbReference>
<evidence type="ECO:0000313" key="1">
    <source>
        <dbReference type="EMBL" id="SEA53906.1"/>
    </source>
</evidence>
<evidence type="ECO:0008006" key="3">
    <source>
        <dbReference type="Google" id="ProtNLM"/>
    </source>
</evidence>
<accession>A0A1H4C0K4</accession>
<sequence length="315" mass="35189">MIFLPRGIPVRQKVNPARINLPEAMEKLRKGDFTGYLRFDATQGSGVILFQGGQLISAVFAGTDGEKCLIAYDAIAKVFEISILGNAVLNIYRLSPDLVLCFHALLHGRYLQKGEDLNHFDVGSLLENIKNEGLTACLRVYAEDKTALIFYDQGYALGFCFDGRLEMEASADIERSVALLPGARLDVLEIRSADEIVLADLMGSADLGPIWQRTRKLLMEERRKREETAIRSQEQDQSSRRQHTLAVFKTIAANHIGKFGVSQVEKAFAAVSAEMTSADLEKFYLDLQHLARLVAGQTKISTMIAEMKKQHEHDR</sequence>